<evidence type="ECO:0000313" key="16">
    <source>
        <dbReference type="Proteomes" id="UP000002495"/>
    </source>
</evidence>
<evidence type="ECO:0000256" key="13">
    <source>
        <dbReference type="PIRSR" id="PIRSR001461-2"/>
    </source>
</evidence>
<keyword evidence="8 10" id="KW-0479">Metal-binding</keyword>
<evidence type="ECO:0000256" key="9">
    <source>
        <dbReference type="ARBA" id="ARBA00023235"/>
    </source>
</evidence>
<dbReference type="Pfam" id="PF00834">
    <property type="entry name" value="Ribul_P_3_epim"/>
    <property type="match status" value="1"/>
</dbReference>
<dbReference type="GO" id="GO:0005737">
    <property type="term" value="C:cytoplasm"/>
    <property type="evidence" value="ECO:0007669"/>
    <property type="project" value="UniProtKB-ARBA"/>
</dbReference>
<comment type="function">
    <text evidence="10">Catalyzes the reversible epimerization of D-ribulose 5-phosphate to D-xylulose 5-phosphate.</text>
</comment>
<dbReference type="InterPro" id="IPR013785">
    <property type="entry name" value="Aldolase_TIM"/>
</dbReference>
<dbReference type="PIRSF" id="PIRSF001461">
    <property type="entry name" value="RPE"/>
    <property type="match status" value="1"/>
</dbReference>
<dbReference type="EC" id="5.1.3.1" evidence="7 10"/>
<evidence type="ECO:0000256" key="3">
    <source>
        <dbReference type="ARBA" id="ARBA00001941"/>
    </source>
</evidence>
<evidence type="ECO:0000256" key="11">
    <source>
        <dbReference type="PIRNR" id="PIRNR001461"/>
    </source>
</evidence>
<accession>Q7VGH5</accession>
<dbReference type="RefSeq" id="WP_011116186.1">
    <property type="nucleotide sequence ID" value="NC_004917.1"/>
</dbReference>
<feature type="binding site" evidence="10 14">
    <location>
        <begin position="199"/>
        <end position="200"/>
    </location>
    <ligand>
        <name>substrate</name>
    </ligand>
</feature>
<feature type="binding site" evidence="10">
    <location>
        <begin position="177"/>
        <end position="179"/>
    </location>
    <ligand>
        <name>substrate</name>
    </ligand>
</feature>
<comment type="cofactor">
    <cofactor evidence="10 13">
        <name>a divalent metal cation</name>
        <dbReference type="ChEBI" id="CHEBI:60240"/>
    </cofactor>
    <text evidence="10 13">Binds 1 divalent metal cation per subunit.</text>
</comment>
<dbReference type="KEGG" id="hhe:HH_1346"/>
<dbReference type="PROSITE" id="PS01085">
    <property type="entry name" value="RIBUL_P_3_EPIMER_1"/>
    <property type="match status" value="1"/>
</dbReference>
<evidence type="ECO:0000256" key="5">
    <source>
        <dbReference type="ARBA" id="ARBA00001954"/>
    </source>
</evidence>
<dbReference type="GO" id="GO:0046872">
    <property type="term" value="F:metal ion binding"/>
    <property type="evidence" value="ECO:0007669"/>
    <property type="project" value="UniProtKB-UniRule"/>
</dbReference>
<feature type="binding site" evidence="10 13">
    <location>
        <position position="177"/>
    </location>
    <ligand>
        <name>a divalent metal cation</name>
        <dbReference type="ChEBI" id="CHEBI:60240"/>
    </ligand>
</feature>
<evidence type="ECO:0000313" key="15">
    <source>
        <dbReference type="EMBL" id="AAP77943.1"/>
    </source>
</evidence>
<dbReference type="GO" id="GO:0006098">
    <property type="term" value="P:pentose-phosphate shunt"/>
    <property type="evidence" value="ECO:0007669"/>
    <property type="project" value="UniProtKB-UniRule"/>
</dbReference>
<dbReference type="OrthoDB" id="1645589at2"/>
<dbReference type="CDD" id="cd00429">
    <property type="entry name" value="RPE"/>
    <property type="match status" value="1"/>
</dbReference>
<dbReference type="InterPro" id="IPR000056">
    <property type="entry name" value="Ribul_P_3_epim-like"/>
</dbReference>
<evidence type="ECO:0000256" key="10">
    <source>
        <dbReference type="HAMAP-Rule" id="MF_02227"/>
    </source>
</evidence>
<sequence>MNKDILVAPSMLSADFAKLGQEVEDICKAGCDFVHIDVMDGHFVPNLTMGPMIVQSIAKSSSKPLDIHLMVKNVPFFVDLFLPLKPAFMSVHIEEVQHLHRLIWYIKESGVKAGVVLNPHTNEQSLEYILPDIDLVLLMSVNPGFGGQSFIPHSVKKLQNLKKMRDRLNPSCLLEIDGGVSDKNIDILKNAGIDIVVAGSFIFGSTDYAQAISALR</sequence>
<reference evidence="15 16" key="1">
    <citation type="journal article" date="2003" name="Proc. Natl. Acad. Sci. U.S.A.">
        <title>The complete genome sequence of the carcinogenic bacterium Helicobacter hepaticus.</title>
        <authorList>
            <person name="Suerbaum S."/>
            <person name="Josenhans C."/>
            <person name="Sterzenbach T."/>
            <person name="Drescher B."/>
            <person name="Brandt P."/>
            <person name="Bell M."/>
            <person name="Droege M."/>
            <person name="Fartmann B."/>
            <person name="Fischer H.-P."/>
            <person name="Ge Z."/>
            <person name="Hoerster A."/>
            <person name="Holland R."/>
            <person name="Klein K."/>
            <person name="Koenig J."/>
            <person name="Macko L."/>
            <person name="Mendz G.L."/>
            <person name="Nyakatura G."/>
            <person name="Schauer D.B."/>
            <person name="Shen Z."/>
            <person name="Weber J."/>
            <person name="Frosch M."/>
            <person name="Fox J.G."/>
        </authorList>
    </citation>
    <scope>NUCLEOTIDE SEQUENCE [LARGE SCALE GENOMIC DNA]</scope>
    <source>
        <strain evidence="16">ATCC 51449 / 3B1</strain>
    </source>
</reference>
<organism evidence="15 16">
    <name type="scientific">Helicobacter hepaticus (strain ATCC 51449 / 3B1)</name>
    <dbReference type="NCBI Taxonomy" id="235279"/>
    <lineage>
        <taxon>Bacteria</taxon>
        <taxon>Pseudomonadati</taxon>
        <taxon>Campylobacterota</taxon>
        <taxon>Epsilonproteobacteria</taxon>
        <taxon>Campylobacterales</taxon>
        <taxon>Helicobacteraceae</taxon>
        <taxon>Helicobacter</taxon>
    </lineage>
</organism>
<comment type="catalytic activity">
    <reaction evidence="1 10 11">
        <text>D-ribulose 5-phosphate = D-xylulose 5-phosphate</text>
        <dbReference type="Rhea" id="RHEA:13677"/>
        <dbReference type="ChEBI" id="CHEBI:57737"/>
        <dbReference type="ChEBI" id="CHEBI:58121"/>
        <dbReference type="EC" id="5.1.3.1"/>
    </reaction>
</comment>
<evidence type="ECO:0000256" key="12">
    <source>
        <dbReference type="PIRSR" id="PIRSR001461-1"/>
    </source>
</evidence>
<feature type="active site" description="Proton acceptor" evidence="10 12">
    <location>
        <position position="37"/>
    </location>
</feature>
<dbReference type="NCBIfam" id="TIGR01163">
    <property type="entry name" value="rpe"/>
    <property type="match status" value="1"/>
</dbReference>
<keyword evidence="13" id="KW-0170">Cobalt</keyword>
<keyword evidence="9 10" id="KW-0413">Isomerase</keyword>
<feature type="binding site" evidence="14">
    <location>
        <position position="179"/>
    </location>
    <ligand>
        <name>substrate</name>
    </ligand>
</feature>
<feature type="active site" description="Proton donor" evidence="10 12">
    <location>
        <position position="177"/>
    </location>
</feature>
<dbReference type="eggNOG" id="COG0036">
    <property type="taxonomic scope" value="Bacteria"/>
</dbReference>
<dbReference type="EMBL" id="AE017125">
    <property type="protein sequence ID" value="AAP77943.1"/>
    <property type="molecule type" value="Genomic_DNA"/>
</dbReference>
<feature type="binding site" evidence="10 14">
    <location>
        <position position="68"/>
    </location>
    <ligand>
        <name>substrate</name>
    </ligand>
</feature>
<dbReference type="HOGENOM" id="CLU_054856_2_1_7"/>
<keyword evidence="13" id="KW-0862">Zinc</keyword>
<protein>
    <recommendedName>
        <fullName evidence="7 10">Ribulose-phosphate 3-epimerase</fullName>
        <ecNumber evidence="7 10">5.1.3.1</ecNumber>
    </recommendedName>
</protein>
<evidence type="ECO:0000256" key="7">
    <source>
        <dbReference type="ARBA" id="ARBA00013188"/>
    </source>
</evidence>
<dbReference type="NCBIfam" id="NF004076">
    <property type="entry name" value="PRK05581.1-4"/>
    <property type="match status" value="1"/>
</dbReference>
<dbReference type="Gene3D" id="3.20.20.70">
    <property type="entry name" value="Aldolase class I"/>
    <property type="match status" value="1"/>
</dbReference>
<gene>
    <name evidence="10 15" type="primary">rpe</name>
    <name evidence="15" type="ordered locus">HH_1346</name>
</gene>
<dbReference type="PROSITE" id="PS01086">
    <property type="entry name" value="RIBUL_P_3_EPIMER_2"/>
    <property type="match status" value="1"/>
</dbReference>
<comment type="cofactor">
    <cofactor evidence="3">
        <name>Co(2+)</name>
        <dbReference type="ChEBI" id="CHEBI:48828"/>
    </cofactor>
</comment>
<dbReference type="SUPFAM" id="SSF51366">
    <property type="entry name" value="Ribulose-phoshate binding barrel"/>
    <property type="match status" value="1"/>
</dbReference>
<evidence type="ECO:0000256" key="14">
    <source>
        <dbReference type="PIRSR" id="PIRSR001461-3"/>
    </source>
</evidence>
<feature type="binding site" evidence="10 13">
    <location>
        <position position="35"/>
    </location>
    <ligand>
        <name>a divalent metal cation</name>
        <dbReference type="ChEBI" id="CHEBI:60240"/>
    </ligand>
</feature>
<dbReference type="InterPro" id="IPR026019">
    <property type="entry name" value="Ribul_P_3_epim"/>
</dbReference>
<dbReference type="GO" id="GO:0019323">
    <property type="term" value="P:pentose catabolic process"/>
    <property type="evidence" value="ECO:0007669"/>
    <property type="project" value="UniProtKB-UniRule"/>
</dbReference>
<dbReference type="GO" id="GO:0004750">
    <property type="term" value="F:D-ribulose-phosphate 3-epimerase activity"/>
    <property type="evidence" value="ECO:0007669"/>
    <property type="project" value="UniProtKB-UniRule"/>
</dbReference>
<evidence type="ECO:0000256" key="4">
    <source>
        <dbReference type="ARBA" id="ARBA00001947"/>
    </source>
</evidence>
<evidence type="ECO:0000256" key="6">
    <source>
        <dbReference type="ARBA" id="ARBA00009541"/>
    </source>
</evidence>
<evidence type="ECO:0000256" key="8">
    <source>
        <dbReference type="ARBA" id="ARBA00022723"/>
    </source>
</evidence>
<feature type="binding site" evidence="10 13">
    <location>
        <position position="68"/>
    </location>
    <ligand>
        <name>a divalent metal cation</name>
        <dbReference type="ChEBI" id="CHEBI:60240"/>
    </ligand>
</feature>
<comment type="cofactor">
    <cofactor evidence="2">
        <name>Mn(2+)</name>
        <dbReference type="ChEBI" id="CHEBI:29035"/>
    </cofactor>
</comment>
<feature type="binding site" evidence="10 14">
    <location>
        <begin position="144"/>
        <end position="147"/>
    </location>
    <ligand>
        <name>substrate</name>
    </ligand>
</feature>
<evidence type="ECO:0000256" key="2">
    <source>
        <dbReference type="ARBA" id="ARBA00001936"/>
    </source>
</evidence>
<dbReference type="STRING" id="235279.HH_1346"/>
<keyword evidence="13" id="KW-0464">Manganese</keyword>
<keyword evidence="16" id="KW-1185">Reference proteome</keyword>
<name>Q7VGH5_HELHP</name>
<feature type="binding site" evidence="10 13">
    <location>
        <position position="37"/>
    </location>
    <ligand>
        <name>a divalent metal cation</name>
        <dbReference type="ChEBI" id="CHEBI:60240"/>
    </ligand>
</feature>
<proteinExistence type="inferred from homology"/>
<comment type="pathway">
    <text evidence="10">Carbohydrate degradation.</text>
</comment>
<feature type="binding site" evidence="10 14">
    <location>
        <position position="10"/>
    </location>
    <ligand>
        <name>substrate</name>
    </ligand>
</feature>
<dbReference type="InterPro" id="IPR011060">
    <property type="entry name" value="RibuloseP-bd_barrel"/>
</dbReference>
<comment type="cofactor">
    <cofactor evidence="4">
        <name>Zn(2+)</name>
        <dbReference type="ChEBI" id="CHEBI:29105"/>
    </cofactor>
</comment>
<comment type="cofactor">
    <cofactor evidence="5">
        <name>Fe(2+)</name>
        <dbReference type="ChEBI" id="CHEBI:29033"/>
    </cofactor>
</comment>
<evidence type="ECO:0000256" key="1">
    <source>
        <dbReference type="ARBA" id="ARBA00001782"/>
    </source>
</evidence>
<comment type="similarity">
    <text evidence="6 10 11">Belongs to the ribulose-phosphate 3-epimerase family.</text>
</comment>
<dbReference type="Proteomes" id="UP000002495">
    <property type="component" value="Chromosome"/>
</dbReference>
<dbReference type="AlphaFoldDB" id="Q7VGH5"/>
<dbReference type="HAMAP" id="MF_02227">
    <property type="entry name" value="RPE"/>
    <property type="match status" value="1"/>
</dbReference>
<dbReference type="PANTHER" id="PTHR11749">
    <property type="entry name" value="RIBULOSE-5-PHOSPHATE-3-EPIMERASE"/>
    <property type="match status" value="1"/>
</dbReference>
<keyword evidence="10 11" id="KW-0119">Carbohydrate metabolism</keyword>
<dbReference type="FunFam" id="3.20.20.70:FF:000004">
    <property type="entry name" value="Ribulose-phosphate 3-epimerase"/>
    <property type="match status" value="1"/>
</dbReference>